<keyword evidence="2" id="KW-0732">Signal</keyword>
<dbReference type="Gene3D" id="2.60.120.260">
    <property type="entry name" value="Galactose-binding domain-like"/>
    <property type="match status" value="3"/>
</dbReference>
<dbReference type="EMBL" id="JBHTJZ010000024">
    <property type="protein sequence ID" value="MFD0960967.1"/>
    <property type="molecule type" value="Genomic_DNA"/>
</dbReference>
<comment type="subcellular location">
    <subcellularLocation>
        <location evidence="1">Cell envelope</location>
    </subcellularLocation>
</comment>
<evidence type="ECO:0000313" key="5">
    <source>
        <dbReference type="Proteomes" id="UP001596989"/>
    </source>
</evidence>
<dbReference type="InterPro" id="IPR054470">
    <property type="entry name" value="FIMAH_dom"/>
</dbReference>
<gene>
    <name evidence="4" type="ORF">ACFQ2I_16370</name>
</gene>
<name>A0ABW3HU92_9BACL</name>
<dbReference type="Gene3D" id="2.60.40.1080">
    <property type="match status" value="3"/>
</dbReference>
<feature type="domain" description="BIG2" evidence="3">
    <location>
        <begin position="192"/>
        <end position="278"/>
    </location>
</feature>
<dbReference type="SUPFAM" id="SSF49373">
    <property type="entry name" value="Invasin/intimin cell-adhesion fragments"/>
    <property type="match status" value="2"/>
</dbReference>
<feature type="signal peptide" evidence="2">
    <location>
        <begin position="1"/>
        <end position="24"/>
    </location>
</feature>
<dbReference type="Gene3D" id="2.70.98.70">
    <property type="match status" value="1"/>
</dbReference>
<dbReference type="Proteomes" id="UP001596989">
    <property type="component" value="Unassembled WGS sequence"/>
</dbReference>
<evidence type="ECO:0000256" key="1">
    <source>
        <dbReference type="ARBA" id="ARBA00004196"/>
    </source>
</evidence>
<evidence type="ECO:0000259" key="3">
    <source>
        <dbReference type="SMART" id="SM00635"/>
    </source>
</evidence>
<feature type="domain" description="BIG2" evidence="3">
    <location>
        <begin position="435"/>
        <end position="516"/>
    </location>
</feature>
<evidence type="ECO:0000256" key="2">
    <source>
        <dbReference type="SAM" id="SignalP"/>
    </source>
</evidence>
<dbReference type="InterPro" id="IPR008979">
    <property type="entry name" value="Galactose-bd-like_sf"/>
</dbReference>
<dbReference type="InterPro" id="IPR012480">
    <property type="entry name" value="Hepar_II_III_C"/>
</dbReference>
<dbReference type="SUPFAM" id="SSF49785">
    <property type="entry name" value="Galactose-binding domain-like"/>
    <property type="match status" value="2"/>
</dbReference>
<dbReference type="RefSeq" id="WP_377565989.1">
    <property type="nucleotide sequence ID" value="NZ_JBHTJZ010000024.1"/>
</dbReference>
<dbReference type="InterPro" id="IPR008964">
    <property type="entry name" value="Invasin/intimin_cell_adhesion"/>
</dbReference>
<feature type="chain" id="PRO_5045339443" evidence="2">
    <location>
        <begin position="25"/>
        <end position="1935"/>
    </location>
</feature>
<comment type="caution">
    <text evidence="4">The sequence shown here is derived from an EMBL/GenBank/DDBJ whole genome shotgun (WGS) entry which is preliminary data.</text>
</comment>
<dbReference type="Gene3D" id="1.50.10.100">
    <property type="entry name" value="Chondroitin AC/alginate lyase"/>
    <property type="match status" value="1"/>
</dbReference>
<evidence type="ECO:0000313" key="4">
    <source>
        <dbReference type="EMBL" id="MFD0960967.1"/>
    </source>
</evidence>
<protein>
    <submittedName>
        <fullName evidence="4">FIMAH domain-containing protein</fullName>
    </submittedName>
</protein>
<organism evidence="4 5">
    <name type="scientific">Paenibacillus chungangensis</name>
    <dbReference type="NCBI Taxonomy" id="696535"/>
    <lineage>
        <taxon>Bacteria</taxon>
        <taxon>Bacillati</taxon>
        <taxon>Bacillota</taxon>
        <taxon>Bacilli</taxon>
        <taxon>Bacillales</taxon>
        <taxon>Paenibacillaceae</taxon>
        <taxon>Paenibacillus</taxon>
    </lineage>
</organism>
<dbReference type="SMART" id="SM00635">
    <property type="entry name" value="BID_2"/>
    <property type="match status" value="3"/>
</dbReference>
<accession>A0ABW3HU92</accession>
<dbReference type="Pfam" id="PF02368">
    <property type="entry name" value="Big_2"/>
    <property type="match status" value="1"/>
</dbReference>
<dbReference type="Pfam" id="PF22888">
    <property type="entry name" value="FIMAH"/>
    <property type="match status" value="1"/>
</dbReference>
<sequence>MRTFRTVLTWLTIVALLAGNLTWAANKAQAETEDTVTTVYSFADLVTMPNDPAWHVDATNPVNMRVTAYTIQLINNDPQPDVNGEYITINFYVPESRYYDLDMVYRKNIAGGYADIAIDDQTLVTGHSFYNPLSTDSTLYTSNVATGLQLSKGIHTLTFTANDTVQLPSNGNYYLYLYLQQFELIGKEPFLDLDTVEITAPKRNLQLGESVPLTVEAKLNDGTLVPVTNSVYVESGNPEVVNVTDNGQPFTVTALAEGSAVVSAEMTYEGTTQRGELTFYVGEVPEPGAVYTYDFKQPVDSTIETAGWEITDYLLPLGAGSYRHQVYGIQVQAGGVGQYIEFDIMVPESGIYQVKFNGAGASGGAVGTVRIDGEPAGDYPFYSANYVQEKGQVSIKTFELDSGIHKLRLEVKEQAGYYALYPGELQLVETGGFPDLQSIDLVSDVAELMVGQKAELIVKGTLADGFAYNLNKVDQAVKAYVSSDESVAMVDADGNVSAAGEGETVITASVTLNGTTMQDQFLMTVNNKQLASVQVTASPHPIVTGESAVVAVTGYDNEGGVVALKDANVHYASRDESIAVVDPDGTVTAVSEGETVIDVTVVLGQATVQGSIAITVVPPLLAQIEASLLRNGLFVGDHVQVNIRGSYGNGEAADLSDADITVVSSDETVVLPDAGTGIEVIGPGTATLAVTVTLRGVTLQDTIEVSSQEVSSSKTRSTYYTEEKIAAARSNILTYDWAISEKAGVVAEADKYAAMGYEQLWKLVTPQTLPRSYGVNQKLGSPITGKEINQYGNYPWLADTENHPWKLIDPSSGYMFPTNDFGAYYESGLDANGIFRQELADKSLLVNTLYPEKGSTWGVDDGNGWMDENGNRWTFIAYYNHWKLWRSGEISKAINSLRDAYVYTGDMKYARAGIVLLDRIADVYPEMDVSAYSAADFLNSHGGTGEGKVIGSIWETGLVKDFISAYDAFFPAIDDAEVIAFLSGKAEQYDLGVLKTSATGIKRNIEDGILRQVYPAVKNAQIRGNNGMHQTTLALAAVVLDTLPETKEWLDFNFQSGGLLSGPWRVTGGNVLSLLVNDVDRDGAGSEASPSYNNLWIGLFQEMADILDGYDLYPAADLYQNVKFRKMFAYPYPLMLSDYYFPLIGDTGNAGGPTSLLNQGQLIKAFEKYRDPVYAQLAYYLNGNRIEGIHGNIFTDNPEQIAQDIAAVIETLGPLNLGSTNLTGYGFAALRDGVNERRFSGLGYSFSQLEVTEATTGYQLYANSGTIQFNAEAAGHAIAFKFEVPKTDRYEINLKPFLATSYGLYDISIDGNIVHRFDFYGTSGATSEPQVIADMELTEGEHTIRFEGVGKRDDASNYKLGIIQMQLFDEAALTVKNDPKNKNTLRDVWMYYGRNTGHGHKDTLNIGMHAFGLNLLPELGYPEFADNNPRRHEWQNNTISHNTVVVDEGKQQNQIAAQPIRFHDGEMVKLVEVEAPNVYPQTELYRRTTAMIRVDDENSYAVDFFRVQGGEDHHFSFHAADAVVTTDGLQLTDQPTGTYAGADVEFGNRPADDSVSGGGYMGSGFHYLKNVARDEAPSDVFSVDWNVKDTWDIYGNGAGALTDVHLRLTMLGAMDDVALADGVPPQNKPGNPASMRYLIAHREGDNLESTFTSVIEPYKGERFIASIEAVPVTKTDGAAVSEHEVRAVKVTLTNGRTDYILSALQEDVPYMVDDTFQFRGGFGVYTLEDGRQTIGFIHGGQTFRGSVLDFTQELSTDNEVIADFGSADVDPAQIAGTYIYIENDGVRNASYYIKEATRLEDGTFRLDVGDVTLIRSWANPLDFEQGYIYDAAPGAGFRIPLAEEFLFIPTVATLEELLDSCITEGDVTGPMAAQLSNRLRQTAHHWENGRHSQAAHHLHKFLESLSKESLQQHIAEQARIWLASDAEAVLQQLES</sequence>
<dbReference type="InterPro" id="IPR003343">
    <property type="entry name" value="Big_2"/>
</dbReference>
<dbReference type="Pfam" id="PF07940">
    <property type="entry name" value="Hepar_II_III_C"/>
    <property type="match status" value="1"/>
</dbReference>
<feature type="domain" description="BIG2" evidence="3">
    <location>
        <begin position="529"/>
        <end position="613"/>
    </location>
</feature>
<reference evidence="5" key="1">
    <citation type="journal article" date="2019" name="Int. J. Syst. Evol. Microbiol.">
        <title>The Global Catalogue of Microorganisms (GCM) 10K type strain sequencing project: providing services to taxonomists for standard genome sequencing and annotation.</title>
        <authorList>
            <consortium name="The Broad Institute Genomics Platform"/>
            <consortium name="The Broad Institute Genome Sequencing Center for Infectious Disease"/>
            <person name="Wu L."/>
            <person name="Ma J."/>
        </authorList>
    </citation>
    <scope>NUCLEOTIDE SEQUENCE [LARGE SCALE GENOMIC DNA]</scope>
    <source>
        <strain evidence="5">CCUG 59129</strain>
    </source>
</reference>
<dbReference type="SUPFAM" id="SSF48230">
    <property type="entry name" value="Chondroitin AC/alginate lyase"/>
    <property type="match status" value="1"/>
</dbReference>
<proteinExistence type="predicted"/>
<keyword evidence="5" id="KW-1185">Reference proteome</keyword>
<dbReference type="InterPro" id="IPR008929">
    <property type="entry name" value="Chondroitin_lyas"/>
</dbReference>